<accession>A0A397VDS5</accession>
<evidence type="ECO:0000313" key="3">
    <source>
        <dbReference type="Proteomes" id="UP000266673"/>
    </source>
</evidence>
<dbReference type="Proteomes" id="UP000266673">
    <property type="component" value="Unassembled WGS sequence"/>
</dbReference>
<organism evidence="2 3">
    <name type="scientific">Gigaspora rosea</name>
    <dbReference type="NCBI Taxonomy" id="44941"/>
    <lineage>
        <taxon>Eukaryota</taxon>
        <taxon>Fungi</taxon>
        <taxon>Fungi incertae sedis</taxon>
        <taxon>Mucoromycota</taxon>
        <taxon>Glomeromycotina</taxon>
        <taxon>Glomeromycetes</taxon>
        <taxon>Diversisporales</taxon>
        <taxon>Gigasporaceae</taxon>
        <taxon>Gigaspora</taxon>
    </lineage>
</organism>
<protein>
    <submittedName>
        <fullName evidence="2">Uncharacterized protein</fullName>
    </submittedName>
</protein>
<keyword evidence="1" id="KW-0472">Membrane</keyword>
<reference evidence="2 3" key="1">
    <citation type="submission" date="2018-06" db="EMBL/GenBank/DDBJ databases">
        <title>Comparative genomics reveals the genomic features of Rhizophagus irregularis, R. cerebriforme, R. diaphanum and Gigaspora rosea, and their symbiotic lifestyle signature.</title>
        <authorList>
            <person name="Morin E."/>
            <person name="San Clemente H."/>
            <person name="Chen E.C.H."/>
            <person name="De La Providencia I."/>
            <person name="Hainaut M."/>
            <person name="Kuo A."/>
            <person name="Kohler A."/>
            <person name="Murat C."/>
            <person name="Tang N."/>
            <person name="Roy S."/>
            <person name="Loubradou J."/>
            <person name="Henrissat B."/>
            <person name="Grigoriev I.V."/>
            <person name="Corradi N."/>
            <person name="Roux C."/>
            <person name="Martin F.M."/>
        </authorList>
    </citation>
    <scope>NUCLEOTIDE SEQUENCE [LARGE SCALE GENOMIC DNA]</scope>
    <source>
        <strain evidence="2 3">DAOM 194757</strain>
    </source>
</reference>
<keyword evidence="3" id="KW-1185">Reference proteome</keyword>
<keyword evidence="1" id="KW-1133">Transmembrane helix</keyword>
<evidence type="ECO:0000313" key="2">
    <source>
        <dbReference type="EMBL" id="RIB20615.1"/>
    </source>
</evidence>
<comment type="caution">
    <text evidence="2">The sequence shown here is derived from an EMBL/GenBank/DDBJ whole genome shotgun (WGS) entry which is preliminary data.</text>
</comment>
<feature type="non-terminal residue" evidence="2">
    <location>
        <position position="75"/>
    </location>
</feature>
<dbReference type="AlphaFoldDB" id="A0A397VDS5"/>
<evidence type="ECO:0000256" key="1">
    <source>
        <dbReference type="SAM" id="Phobius"/>
    </source>
</evidence>
<gene>
    <name evidence="2" type="ORF">C2G38_2080423</name>
</gene>
<feature type="transmembrane region" description="Helical" evidence="1">
    <location>
        <begin position="12"/>
        <end position="29"/>
    </location>
</feature>
<proteinExistence type="predicted"/>
<keyword evidence="1" id="KW-0812">Transmembrane</keyword>
<dbReference type="EMBL" id="QKWP01000408">
    <property type="protein sequence ID" value="RIB20615.1"/>
    <property type="molecule type" value="Genomic_DNA"/>
</dbReference>
<name>A0A397VDS5_9GLOM</name>
<sequence>MFMTSSHLEMWNPIKVIIISIVILMYDTYSITKIKQFRCCWTCCNFCNDNDQEDKDCGQNFIHHFQFVLFCLKVI</sequence>